<proteinExistence type="predicted"/>
<gene>
    <name evidence="1" type="ORF">BDN71DRAFT_1591369</name>
</gene>
<evidence type="ECO:0000313" key="2">
    <source>
        <dbReference type="Proteomes" id="UP000807025"/>
    </source>
</evidence>
<comment type="caution">
    <text evidence="1">The sequence shown here is derived from an EMBL/GenBank/DDBJ whole genome shotgun (WGS) entry which is preliminary data.</text>
</comment>
<dbReference type="EMBL" id="MU154593">
    <property type="protein sequence ID" value="KAF9492895.1"/>
    <property type="molecule type" value="Genomic_DNA"/>
</dbReference>
<organism evidence="1 2">
    <name type="scientific">Pleurotus eryngii</name>
    <name type="common">Boletus of the steppes</name>
    <dbReference type="NCBI Taxonomy" id="5323"/>
    <lineage>
        <taxon>Eukaryota</taxon>
        <taxon>Fungi</taxon>
        <taxon>Dikarya</taxon>
        <taxon>Basidiomycota</taxon>
        <taxon>Agaricomycotina</taxon>
        <taxon>Agaricomycetes</taxon>
        <taxon>Agaricomycetidae</taxon>
        <taxon>Agaricales</taxon>
        <taxon>Pleurotineae</taxon>
        <taxon>Pleurotaceae</taxon>
        <taxon>Pleurotus</taxon>
    </lineage>
</organism>
<reference evidence="1" key="1">
    <citation type="submission" date="2020-11" db="EMBL/GenBank/DDBJ databases">
        <authorList>
            <consortium name="DOE Joint Genome Institute"/>
            <person name="Ahrendt S."/>
            <person name="Riley R."/>
            <person name="Andreopoulos W."/>
            <person name="Labutti K."/>
            <person name="Pangilinan J."/>
            <person name="Ruiz-Duenas F.J."/>
            <person name="Barrasa J.M."/>
            <person name="Sanchez-Garcia M."/>
            <person name="Camarero S."/>
            <person name="Miyauchi S."/>
            <person name="Serrano A."/>
            <person name="Linde D."/>
            <person name="Babiker R."/>
            <person name="Drula E."/>
            <person name="Ayuso-Fernandez I."/>
            <person name="Pacheco R."/>
            <person name="Padilla G."/>
            <person name="Ferreira P."/>
            <person name="Barriuso J."/>
            <person name="Kellner H."/>
            <person name="Castanera R."/>
            <person name="Alfaro M."/>
            <person name="Ramirez L."/>
            <person name="Pisabarro A.G."/>
            <person name="Kuo A."/>
            <person name="Tritt A."/>
            <person name="Lipzen A."/>
            <person name="He G."/>
            <person name="Yan M."/>
            <person name="Ng V."/>
            <person name="Cullen D."/>
            <person name="Martin F."/>
            <person name="Rosso M.-N."/>
            <person name="Henrissat B."/>
            <person name="Hibbett D."/>
            <person name="Martinez A.T."/>
            <person name="Grigoriev I.V."/>
        </authorList>
    </citation>
    <scope>NUCLEOTIDE SEQUENCE</scope>
    <source>
        <strain evidence="1">ATCC 90797</strain>
    </source>
</reference>
<protein>
    <submittedName>
        <fullName evidence="1">Uncharacterized protein</fullName>
    </submittedName>
</protein>
<accession>A0A9P6DEU9</accession>
<dbReference type="AlphaFoldDB" id="A0A9P6DEU9"/>
<sequence>MLSPLSFVPRRLLRTLPRCYKASAILSLANLDFRLANFTCSSRSSLSFTPTMSDASLPPAAHEQLRERFYPTRNEQLHPTGGGQFHPTVCAQQVHHPGHGQFQSPACAQQFQYPARAQQPARGPHGQPFHSAAPLLLDHQQLRSVQFTATNILIGAFASGTLSSLNDEILRRRAEYHLQWHPNALDSEQARVVVSQTRCLVLSHIEEACTSITIRFAVLGVALEPIRRYLQN</sequence>
<dbReference type="Proteomes" id="UP000807025">
    <property type="component" value="Unassembled WGS sequence"/>
</dbReference>
<keyword evidence="2" id="KW-1185">Reference proteome</keyword>
<evidence type="ECO:0000313" key="1">
    <source>
        <dbReference type="EMBL" id="KAF9492895.1"/>
    </source>
</evidence>
<name>A0A9P6DEU9_PLEER</name>